<evidence type="ECO:0000313" key="2">
    <source>
        <dbReference type="EMBL" id="CAA9304395.1"/>
    </source>
</evidence>
<proteinExistence type="predicted"/>
<gene>
    <name evidence="2" type="ORF">AVDCRST_MAG90-8</name>
</gene>
<name>A0A6J4KGP5_9HYPH</name>
<dbReference type="EMBL" id="CADCUC010000004">
    <property type="protein sequence ID" value="CAA9304395.1"/>
    <property type="molecule type" value="Genomic_DNA"/>
</dbReference>
<feature type="compositionally biased region" description="Basic and acidic residues" evidence="1">
    <location>
        <begin position="1"/>
        <end position="10"/>
    </location>
</feature>
<organism evidence="2">
    <name type="scientific">uncultured Microvirga sp</name>
    <dbReference type="NCBI Taxonomy" id="412392"/>
    <lineage>
        <taxon>Bacteria</taxon>
        <taxon>Pseudomonadati</taxon>
        <taxon>Pseudomonadota</taxon>
        <taxon>Alphaproteobacteria</taxon>
        <taxon>Hyphomicrobiales</taxon>
        <taxon>Methylobacteriaceae</taxon>
        <taxon>Microvirga</taxon>
        <taxon>environmental samples</taxon>
    </lineage>
</organism>
<reference evidence="2" key="1">
    <citation type="submission" date="2020-02" db="EMBL/GenBank/DDBJ databases">
        <authorList>
            <person name="Meier V. D."/>
        </authorList>
    </citation>
    <scope>NUCLEOTIDE SEQUENCE</scope>
    <source>
        <strain evidence="2">AVDCRST_MAG90</strain>
    </source>
</reference>
<sequence length="54" mass="5899">MTIDRDELRGPLKPSAKILSRGRDGQFSIVEGSGEARSGAADPRIIHIRAPRSR</sequence>
<dbReference type="AlphaFoldDB" id="A0A6J4KGP5"/>
<feature type="region of interest" description="Disordered" evidence="1">
    <location>
        <begin position="1"/>
        <end position="24"/>
    </location>
</feature>
<evidence type="ECO:0000256" key="1">
    <source>
        <dbReference type="SAM" id="MobiDB-lite"/>
    </source>
</evidence>
<accession>A0A6J4KGP5</accession>
<protein>
    <submittedName>
        <fullName evidence="2">Uncharacterized protein</fullName>
    </submittedName>
</protein>